<evidence type="ECO:0000313" key="2">
    <source>
        <dbReference type="EMBL" id="AZQ65153.1"/>
    </source>
</evidence>
<feature type="transmembrane region" description="Helical" evidence="1">
    <location>
        <begin position="84"/>
        <end position="109"/>
    </location>
</feature>
<dbReference type="EMBL" id="CP034563">
    <property type="protein sequence ID" value="AZQ65153.1"/>
    <property type="molecule type" value="Genomic_DNA"/>
</dbReference>
<accession>A0A3Q9FS60</accession>
<dbReference type="KEGG" id="fll:EI427_23355"/>
<keyword evidence="3" id="KW-1185">Reference proteome</keyword>
<sequence>MKLSKFITYLLLGVLFGIILSKSEAISWYRIQEMFRFESFHMFGLIGSAVATGILCIQGIKLFKIKDFDGNNIVIPPKQKSIWRYLLGGIFFGLGWALVGGCTAPMFILIGYGKWSMLIVLFFSLVGTYIYGRLRDVLPH</sequence>
<dbReference type="OrthoDB" id="9790409at2"/>
<dbReference type="Pfam" id="PF04143">
    <property type="entry name" value="Sulf_transp"/>
    <property type="match status" value="1"/>
</dbReference>
<feature type="transmembrane region" description="Helical" evidence="1">
    <location>
        <begin position="115"/>
        <end position="132"/>
    </location>
</feature>
<name>A0A3Q9FS60_9BACT</name>
<dbReference type="Proteomes" id="UP000267268">
    <property type="component" value="Chromosome 2"/>
</dbReference>
<dbReference type="RefSeq" id="WP_126619592.1">
    <property type="nucleotide sequence ID" value="NZ_CP034563.1"/>
</dbReference>
<reference evidence="2 3" key="1">
    <citation type="submission" date="2018-12" db="EMBL/GenBank/DDBJ databases">
        <title>Flammeovirga pectinis sp. nov., isolated from the gut of the Korean scallop, Patinopecten yessoensis.</title>
        <authorList>
            <person name="Bae J.-W."/>
            <person name="Jeong Y.-S."/>
            <person name="Kang W."/>
        </authorList>
    </citation>
    <scope>NUCLEOTIDE SEQUENCE [LARGE SCALE GENOMIC DNA]</scope>
    <source>
        <strain evidence="2 3">L12M1</strain>
    </source>
</reference>
<protein>
    <submittedName>
        <fullName evidence="2">YeeE/YedE family protein</fullName>
    </submittedName>
</protein>
<organism evidence="2 3">
    <name type="scientific">Flammeovirga pectinis</name>
    <dbReference type="NCBI Taxonomy" id="2494373"/>
    <lineage>
        <taxon>Bacteria</taxon>
        <taxon>Pseudomonadati</taxon>
        <taxon>Bacteroidota</taxon>
        <taxon>Cytophagia</taxon>
        <taxon>Cytophagales</taxon>
        <taxon>Flammeovirgaceae</taxon>
        <taxon>Flammeovirga</taxon>
    </lineage>
</organism>
<proteinExistence type="predicted"/>
<dbReference type="AlphaFoldDB" id="A0A3Q9FS60"/>
<keyword evidence="1" id="KW-0472">Membrane</keyword>
<evidence type="ECO:0000256" key="1">
    <source>
        <dbReference type="SAM" id="Phobius"/>
    </source>
</evidence>
<feature type="transmembrane region" description="Helical" evidence="1">
    <location>
        <begin position="41"/>
        <end position="63"/>
    </location>
</feature>
<keyword evidence="1" id="KW-1133">Transmembrane helix</keyword>
<gene>
    <name evidence="2" type="ORF">EI427_23355</name>
</gene>
<evidence type="ECO:0000313" key="3">
    <source>
        <dbReference type="Proteomes" id="UP000267268"/>
    </source>
</evidence>
<dbReference type="InterPro" id="IPR007272">
    <property type="entry name" value="Sulf_transp_TsuA/YedE"/>
</dbReference>
<keyword evidence="1" id="KW-0812">Transmembrane</keyword>